<dbReference type="Gene3D" id="3.40.30.10">
    <property type="entry name" value="Glutaredoxin"/>
    <property type="match status" value="1"/>
</dbReference>
<name>A0ABX7SZB6_9FLAO</name>
<evidence type="ECO:0000313" key="1">
    <source>
        <dbReference type="EMBL" id="QTD39207.1"/>
    </source>
</evidence>
<reference evidence="1 2" key="1">
    <citation type="submission" date="2021-03" db="EMBL/GenBank/DDBJ databases">
        <title>Complete genome of Polaribacter_sp.G4M1.</title>
        <authorList>
            <person name="Jeong S.W."/>
            <person name="Bae J.W."/>
        </authorList>
    </citation>
    <scope>NUCLEOTIDE SEQUENCE [LARGE SCALE GENOMIC DNA]</scope>
    <source>
        <strain evidence="1 2">G4M1</strain>
    </source>
</reference>
<dbReference type="Pfam" id="PF13899">
    <property type="entry name" value="Thioredoxin_7"/>
    <property type="match status" value="1"/>
</dbReference>
<keyword evidence="2" id="KW-1185">Reference proteome</keyword>
<dbReference type="InterPro" id="IPR036249">
    <property type="entry name" value="Thioredoxin-like_sf"/>
</dbReference>
<sequence>MKKIGLFLILFGSLATFSQKKQAKLSVYTFAEVEKIHQQKPKPIVVFISTDWCKICFGMKRTTFKNSEIIQLLNEKFYFVRLNAEEKKDITFLGKTFVHKPSGNNTGTHELVEELASVNSKISYPTTVILSSAFTIDLQIPNYINSATFLKVLKKYSVEKT</sequence>
<protein>
    <submittedName>
        <fullName evidence="1">Thioredoxin family protein</fullName>
    </submittedName>
</protein>
<proteinExistence type="predicted"/>
<evidence type="ECO:0000313" key="2">
    <source>
        <dbReference type="Proteomes" id="UP000663935"/>
    </source>
</evidence>
<dbReference type="Proteomes" id="UP000663935">
    <property type="component" value="Chromosome"/>
</dbReference>
<accession>A0ABX7SZB6</accession>
<dbReference type="RefSeq" id="WP_207973315.1">
    <property type="nucleotide sequence ID" value="NZ_CP071795.1"/>
</dbReference>
<gene>
    <name evidence="1" type="ORF">JL193_08215</name>
</gene>
<dbReference type="SUPFAM" id="SSF52833">
    <property type="entry name" value="Thioredoxin-like"/>
    <property type="match status" value="1"/>
</dbReference>
<organism evidence="1 2">
    <name type="scientific">Polaribacter batillariae</name>
    <dbReference type="NCBI Taxonomy" id="2808900"/>
    <lineage>
        <taxon>Bacteria</taxon>
        <taxon>Pseudomonadati</taxon>
        <taxon>Bacteroidota</taxon>
        <taxon>Flavobacteriia</taxon>
        <taxon>Flavobacteriales</taxon>
        <taxon>Flavobacteriaceae</taxon>
    </lineage>
</organism>
<dbReference type="EMBL" id="CP071795">
    <property type="protein sequence ID" value="QTD39207.1"/>
    <property type="molecule type" value="Genomic_DNA"/>
</dbReference>